<gene>
    <name evidence="2" type="ORF">Asulf_00467</name>
</gene>
<evidence type="ECO:0000313" key="2">
    <source>
        <dbReference type="EMBL" id="AGK60494.1"/>
    </source>
</evidence>
<feature type="transmembrane region" description="Helical" evidence="1">
    <location>
        <begin position="318"/>
        <end position="335"/>
    </location>
</feature>
<feature type="transmembrane region" description="Helical" evidence="1">
    <location>
        <begin position="171"/>
        <end position="193"/>
    </location>
</feature>
<dbReference type="AlphaFoldDB" id="N0BA79"/>
<dbReference type="PANTHER" id="PTHR41710:SF2">
    <property type="entry name" value="GLYCOSYL TRANSFERASE FAMILY 39_83 DOMAIN-CONTAINING PROTEIN"/>
    <property type="match status" value="1"/>
</dbReference>
<organism evidence="2 3">
    <name type="scientific">Archaeoglobus sulfaticallidus PM70-1</name>
    <dbReference type="NCBI Taxonomy" id="387631"/>
    <lineage>
        <taxon>Archaea</taxon>
        <taxon>Methanobacteriati</taxon>
        <taxon>Methanobacteriota</taxon>
        <taxon>Archaeoglobi</taxon>
        <taxon>Archaeoglobales</taxon>
        <taxon>Archaeoglobaceae</taxon>
        <taxon>Archaeoglobus</taxon>
    </lineage>
</organism>
<dbReference type="STRING" id="387631.Asulf_00467"/>
<sequence>MDRKILAVLAILLITRLVMLDARPIDHDESIHAFLSFDLLKQGRYSYDPAYHGPFLYFSTASIFMIFGDSNFTSRLVPVIFSIIGALVSMKFRRWIGGGAYILTFFMIFSTSILYYSRYLRNDMIVLPSFLLIIYSYFRYLEVDGLKKDAFAYLAVLFATIMLCSKENSYIYLFILTSFIFLYGIYTQGSGYIREKLINWNLQKIRILIISSVIFIAIFSTLYTAGFSDMDGLRRATIGAVEHWVKMHEINDHAKQWWYYWLLLVKYEFLPFALAIIATPNFVKKLRKNDISRLELFSAYWVVTTLTIYQILSHKVPWLLVHLVAPLAFFSSILLKDDVIAWRKRAFRFALLFVAVIYLAFSLHINYIDYNDAKHEELIYIQIQPSAVHLANRILELHNSGMKGIIFEPENDYWPLPWYLRYIDIPYTSSPVNFRDYDFIVTSERNTARFNCTAERYELRPYYYMVLLENCR</sequence>
<feature type="transmembrane region" description="Helical" evidence="1">
    <location>
        <begin position="205"/>
        <end position="225"/>
    </location>
</feature>
<keyword evidence="1" id="KW-0472">Membrane</keyword>
<feature type="transmembrane region" description="Helical" evidence="1">
    <location>
        <begin position="347"/>
        <end position="367"/>
    </location>
</feature>
<dbReference type="RefSeq" id="WP_015590093.1">
    <property type="nucleotide sequence ID" value="NC_021169.1"/>
</dbReference>
<dbReference type="OrthoDB" id="313515at2157"/>
<feature type="transmembrane region" description="Helical" evidence="1">
    <location>
        <begin position="258"/>
        <end position="282"/>
    </location>
</feature>
<dbReference type="KEGG" id="ast:Asulf_00467"/>
<reference evidence="2 3" key="1">
    <citation type="journal article" date="2013" name="Genome Announc.">
        <title>Complete Genome Sequence of the Thermophilic and Facultatively Chemolithoautotrophic Sulfate Reducer Archaeoglobus sulfaticallidus Strain PM70-1T.</title>
        <authorList>
            <person name="Stokke R."/>
            <person name="Hocking W.P."/>
            <person name="Steinsbu B.O."/>
            <person name="Steen I.H."/>
        </authorList>
    </citation>
    <scope>NUCLEOTIDE SEQUENCE [LARGE SCALE GENOMIC DNA]</scope>
    <source>
        <strain evidence="2">PM70-1</strain>
    </source>
</reference>
<dbReference type="NCBIfam" id="TIGR03663">
    <property type="entry name" value="flippase activity-associated protein Agl23"/>
    <property type="match status" value="1"/>
</dbReference>
<evidence type="ECO:0000256" key="1">
    <source>
        <dbReference type="SAM" id="Phobius"/>
    </source>
</evidence>
<keyword evidence="1" id="KW-1133">Transmembrane helix</keyword>
<dbReference type="HOGENOM" id="CLU_021313_0_0_2"/>
<dbReference type="PANTHER" id="PTHR41710">
    <property type="entry name" value="GLYCOSYL TRANSFERASE, FAMILY 39"/>
    <property type="match status" value="1"/>
</dbReference>
<protein>
    <submittedName>
        <fullName evidence="2">TIGR03663 family protein</fullName>
    </submittedName>
</protein>
<accession>N0BA79</accession>
<feature type="transmembrane region" description="Helical" evidence="1">
    <location>
        <begin position="294"/>
        <end position="312"/>
    </location>
</feature>
<dbReference type="EMBL" id="CP005290">
    <property type="protein sequence ID" value="AGK60494.1"/>
    <property type="molecule type" value="Genomic_DNA"/>
</dbReference>
<feature type="transmembrane region" description="Helical" evidence="1">
    <location>
        <begin position="95"/>
        <end position="116"/>
    </location>
</feature>
<dbReference type="eggNOG" id="arCOG00562">
    <property type="taxonomic scope" value="Archaea"/>
</dbReference>
<dbReference type="TCDB" id="9.B.8.2.4">
    <property type="family name" value="the duf2157 (duf2157) family"/>
</dbReference>
<evidence type="ECO:0000313" key="3">
    <source>
        <dbReference type="Proteomes" id="UP000013307"/>
    </source>
</evidence>
<name>N0BA79_9EURY</name>
<proteinExistence type="predicted"/>
<keyword evidence="1" id="KW-0812">Transmembrane</keyword>
<keyword evidence="3" id="KW-1185">Reference proteome</keyword>
<feature type="transmembrane region" description="Helical" evidence="1">
    <location>
        <begin position="55"/>
        <end position="88"/>
    </location>
</feature>
<dbReference type="GeneID" id="15392113"/>
<dbReference type="InterPro" id="IPR019962">
    <property type="entry name" value="CHP03663"/>
</dbReference>
<dbReference type="Proteomes" id="UP000013307">
    <property type="component" value="Chromosome"/>
</dbReference>
<feature type="transmembrane region" description="Helical" evidence="1">
    <location>
        <begin position="122"/>
        <end position="138"/>
    </location>
</feature>